<keyword evidence="3 6" id="KW-0812">Transmembrane</keyword>
<organism evidence="7">
    <name type="scientific">Ruegeria sp. PrR005</name>
    <dbReference type="NCBI Taxonomy" id="2706882"/>
    <lineage>
        <taxon>Bacteria</taxon>
        <taxon>Pseudomonadati</taxon>
        <taxon>Pseudomonadota</taxon>
        <taxon>Alphaproteobacteria</taxon>
        <taxon>Rhodobacterales</taxon>
        <taxon>Roseobacteraceae</taxon>
        <taxon>Ruegeria</taxon>
    </lineage>
</organism>
<evidence type="ECO:0000256" key="5">
    <source>
        <dbReference type="ARBA" id="ARBA00023136"/>
    </source>
</evidence>
<evidence type="ECO:0000256" key="1">
    <source>
        <dbReference type="ARBA" id="ARBA00004651"/>
    </source>
</evidence>
<accession>A0A6B2NR55</accession>
<proteinExistence type="predicted"/>
<dbReference type="AlphaFoldDB" id="A0A6B2NR55"/>
<gene>
    <name evidence="7" type="ORF">G0P99_13050</name>
</gene>
<evidence type="ECO:0000256" key="2">
    <source>
        <dbReference type="ARBA" id="ARBA00022475"/>
    </source>
</evidence>
<evidence type="ECO:0000313" key="7">
    <source>
        <dbReference type="EMBL" id="NDW45888.1"/>
    </source>
</evidence>
<reference evidence="7" key="1">
    <citation type="submission" date="2020-02" db="EMBL/GenBank/DDBJ databases">
        <title>Delineation of the pyrene-degrading pathway in Roseobacter clade bacteria by genomic analysis.</title>
        <authorList>
            <person name="Zhou H."/>
            <person name="Wang H."/>
        </authorList>
    </citation>
    <scope>NUCLEOTIDE SEQUENCE</scope>
    <source>
        <strain evidence="7">PrR005</strain>
    </source>
</reference>
<comment type="caution">
    <text evidence="7">The sequence shown here is derived from an EMBL/GenBank/DDBJ whole genome shotgun (WGS) entry which is preliminary data.</text>
</comment>
<protein>
    <submittedName>
        <fullName evidence="7">LysE family translocator</fullName>
    </submittedName>
</protein>
<dbReference type="PANTHER" id="PTHR30086">
    <property type="entry name" value="ARGININE EXPORTER PROTEIN ARGO"/>
    <property type="match status" value="1"/>
</dbReference>
<evidence type="ECO:0000256" key="6">
    <source>
        <dbReference type="SAM" id="Phobius"/>
    </source>
</evidence>
<dbReference type="InterPro" id="IPR001123">
    <property type="entry name" value="LeuE-type"/>
</dbReference>
<dbReference type="Pfam" id="PF01810">
    <property type="entry name" value="LysE"/>
    <property type="match status" value="1"/>
</dbReference>
<evidence type="ECO:0000256" key="4">
    <source>
        <dbReference type="ARBA" id="ARBA00022989"/>
    </source>
</evidence>
<name>A0A6B2NR55_9RHOB</name>
<dbReference type="EMBL" id="JAAGOX010000022">
    <property type="protein sequence ID" value="NDW45888.1"/>
    <property type="molecule type" value="Genomic_DNA"/>
</dbReference>
<sequence length="206" mass="21229">MELMLAGFLLTALAAIATPGPTVLLALGNGARGGMRGAVPGIVGAALSDVLLITAAALGLGAVLSASALLFGLVKWAGVAYLAYLGLRLLRGAAQPGTMESAPQERAAMIFRRSFLVAVTNPKGYLFFAALLPQFIDPTQPAARQYLVLAALFVATDLLVMSLYAAVGACSRHQGGRVATQWLGRFCGLAMIGVAGSLALMRRAEV</sequence>
<dbReference type="GO" id="GO:0015171">
    <property type="term" value="F:amino acid transmembrane transporter activity"/>
    <property type="evidence" value="ECO:0007669"/>
    <property type="project" value="TreeGrafter"/>
</dbReference>
<evidence type="ECO:0000256" key="3">
    <source>
        <dbReference type="ARBA" id="ARBA00022692"/>
    </source>
</evidence>
<keyword evidence="4 6" id="KW-1133">Transmembrane helix</keyword>
<dbReference type="RefSeq" id="WP_164130470.1">
    <property type="nucleotide sequence ID" value="NZ_JAAGOX010000022.1"/>
</dbReference>
<keyword evidence="5 6" id="KW-0472">Membrane</keyword>
<keyword evidence="2" id="KW-1003">Cell membrane</keyword>
<feature type="transmembrane region" description="Helical" evidence="6">
    <location>
        <begin position="182"/>
        <end position="201"/>
    </location>
</feature>
<feature type="transmembrane region" description="Helical" evidence="6">
    <location>
        <begin position="50"/>
        <end position="74"/>
    </location>
</feature>
<feature type="transmembrane region" description="Helical" evidence="6">
    <location>
        <begin position="115"/>
        <end position="136"/>
    </location>
</feature>
<comment type="subcellular location">
    <subcellularLocation>
        <location evidence="1">Cell membrane</location>
        <topology evidence="1">Multi-pass membrane protein</topology>
    </subcellularLocation>
</comment>
<feature type="transmembrane region" description="Helical" evidence="6">
    <location>
        <begin position="148"/>
        <end position="170"/>
    </location>
</feature>
<dbReference type="PANTHER" id="PTHR30086:SF20">
    <property type="entry name" value="ARGININE EXPORTER PROTEIN ARGO-RELATED"/>
    <property type="match status" value="1"/>
</dbReference>
<dbReference type="PIRSF" id="PIRSF006324">
    <property type="entry name" value="LeuE"/>
    <property type="match status" value="1"/>
</dbReference>
<dbReference type="GO" id="GO:0005886">
    <property type="term" value="C:plasma membrane"/>
    <property type="evidence" value="ECO:0007669"/>
    <property type="project" value="UniProtKB-SubCell"/>
</dbReference>